<accession>A0A6C0B580</accession>
<feature type="transmembrane region" description="Helical" evidence="1">
    <location>
        <begin position="35"/>
        <end position="60"/>
    </location>
</feature>
<organism evidence="2">
    <name type="scientific">viral metagenome</name>
    <dbReference type="NCBI Taxonomy" id="1070528"/>
    <lineage>
        <taxon>unclassified sequences</taxon>
        <taxon>metagenomes</taxon>
        <taxon>organismal metagenomes</taxon>
    </lineage>
</organism>
<evidence type="ECO:0000313" key="2">
    <source>
        <dbReference type="EMBL" id="QHS86709.1"/>
    </source>
</evidence>
<keyword evidence="1" id="KW-1133">Transmembrane helix</keyword>
<dbReference type="AlphaFoldDB" id="A0A6C0B580"/>
<reference evidence="2" key="1">
    <citation type="journal article" date="2020" name="Nature">
        <title>Giant virus diversity and host interactions through global metagenomics.</title>
        <authorList>
            <person name="Schulz F."/>
            <person name="Roux S."/>
            <person name="Paez-Espino D."/>
            <person name="Jungbluth S."/>
            <person name="Walsh D.A."/>
            <person name="Denef V.J."/>
            <person name="McMahon K.D."/>
            <person name="Konstantinidis K.T."/>
            <person name="Eloe-Fadrosh E.A."/>
            <person name="Kyrpides N.C."/>
            <person name="Woyke T."/>
        </authorList>
    </citation>
    <scope>NUCLEOTIDE SEQUENCE</scope>
    <source>
        <strain evidence="2">GVMAG-M-3300009422-16</strain>
    </source>
</reference>
<evidence type="ECO:0000256" key="1">
    <source>
        <dbReference type="SAM" id="Phobius"/>
    </source>
</evidence>
<keyword evidence="1" id="KW-0812">Transmembrane</keyword>
<name>A0A6C0B580_9ZZZZ</name>
<proteinExistence type="predicted"/>
<protein>
    <submittedName>
        <fullName evidence="2">Uncharacterized protein</fullName>
    </submittedName>
</protein>
<keyword evidence="1" id="KW-0472">Membrane</keyword>
<dbReference type="EMBL" id="MN739060">
    <property type="protein sequence ID" value="QHS86709.1"/>
    <property type="molecule type" value="Genomic_DNA"/>
</dbReference>
<sequence>MKWAPFIALIIFICLAVMLGFAFGLLNLIPFVNIFTWPLFSMLNAGLWLALFITILIVTIRMACG</sequence>
<feature type="transmembrane region" description="Helical" evidence="1">
    <location>
        <begin position="7"/>
        <end position="29"/>
    </location>
</feature>